<gene>
    <name evidence="1" type="ORF">FWK35_00019001</name>
</gene>
<keyword evidence="2" id="KW-1185">Reference proteome</keyword>
<reference evidence="1 2" key="1">
    <citation type="submission" date="2019-08" db="EMBL/GenBank/DDBJ databases">
        <title>Whole genome of Aphis craccivora.</title>
        <authorList>
            <person name="Voronova N.V."/>
            <person name="Shulinski R.S."/>
            <person name="Bandarenka Y.V."/>
            <person name="Zhorov D.G."/>
            <person name="Warner D."/>
        </authorList>
    </citation>
    <scope>NUCLEOTIDE SEQUENCE [LARGE SCALE GENOMIC DNA]</scope>
    <source>
        <strain evidence="1">180601</strain>
        <tissue evidence="1">Whole Body</tissue>
    </source>
</reference>
<protein>
    <submittedName>
        <fullName evidence="1">Uncharacterized protein</fullName>
    </submittedName>
</protein>
<dbReference type="Proteomes" id="UP000478052">
    <property type="component" value="Unassembled WGS sequence"/>
</dbReference>
<name>A0A6G0YPB5_APHCR</name>
<sequence>SILIAPKKFNRHLKKQIIVKPIHSSLRSESKIRYFGSILFKITEEKNVWKLKTFTYNTYYYEFYYT</sequence>
<comment type="caution">
    <text evidence="1">The sequence shown here is derived from an EMBL/GenBank/DDBJ whole genome shotgun (WGS) entry which is preliminary data.</text>
</comment>
<proteinExistence type="predicted"/>
<dbReference type="EMBL" id="VUJU01003047">
    <property type="protein sequence ID" value="KAF0759279.1"/>
    <property type="molecule type" value="Genomic_DNA"/>
</dbReference>
<feature type="non-terminal residue" evidence="1">
    <location>
        <position position="1"/>
    </location>
</feature>
<accession>A0A6G0YPB5</accession>
<dbReference type="AlphaFoldDB" id="A0A6G0YPB5"/>
<evidence type="ECO:0000313" key="1">
    <source>
        <dbReference type="EMBL" id="KAF0759279.1"/>
    </source>
</evidence>
<evidence type="ECO:0000313" key="2">
    <source>
        <dbReference type="Proteomes" id="UP000478052"/>
    </source>
</evidence>
<organism evidence="1 2">
    <name type="scientific">Aphis craccivora</name>
    <name type="common">Cowpea aphid</name>
    <dbReference type="NCBI Taxonomy" id="307492"/>
    <lineage>
        <taxon>Eukaryota</taxon>
        <taxon>Metazoa</taxon>
        <taxon>Ecdysozoa</taxon>
        <taxon>Arthropoda</taxon>
        <taxon>Hexapoda</taxon>
        <taxon>Insecta</taxon>
        <taxon>Pterygota</taxon>
        <taxon>Neoptera</taxon>
        <taxon>Paraneoptera</taxon>
        <taxon>Hemiptera</taxon>
        <taxon>Sternorrhyncha</taxon>
        <taxon>Aphidomorpha</taxon>
        <taxon>Aphidoidea</taxon>
        <taxon>Aphididae</taxon>
        <taxon>Aphidini</taxon>
        <taxon>Aphis</taxon>
        <taxon>Aphis</taxon>
    </lineage>
</organism>